<keyword evidence="5" id="KW-1133">Transmembrane helix</keyword>
<sequence length="513" mass="57866">MLKKANILKVALFATGLSGIVAEYILSTLATYFLGNSTFQWTMILSIMLFAMGLGSRLSKFLNNNLLGKFILIEFILTLLVSFSALISYTVAAYATYNGILIYSMSIAIGFLIGMEIPLVIRINNQFESLKVNISGALENDYYGSLIGGVFFAFIGLPYLGLTYTPFILGGINFLVAIFLYFKLKYLIQEEEKRKILFSAASVVLILLAGLGFSKPIILFGEQKRYKDKIIYSDQSQYQKIIVTQWKDNYWLYLNGNQQLSTLDEWLYHEPLVHPVMKLASHPVNILILGGGDGCAAREVLKYPQVESITLVDLDKKVTDLGKNHPIFTELNENALNHPKVKVLNTDAYTYLANSQNFYDVIIVDFPDPKSIELGRLFSFEFYKMCYKQLRPHGSIVVQAGSPYYATRAFYCVEKTIRKAGFNALPLHNQVLTLGEWGWVIGSKSVPQEKLKPVLQSMTFDSIPTRWLNNDAMHQISSFGKSVIPMDSSAVQVNTIHNPVLPGYYRTGNWDLY</sequence>
<proteinExistence type="inferred from homology"/>
<evidence type="ECO:0000256" key="4">
    <source>
        <dbReference type="ARBA" id="ARBA00023115"/>
    </source>
</evidence>
<evidence type="ECO:0000256" key="5">
    <source>
        <dbReference type="HAMAP-Rule" id="MF_00198"/>
    </source>
</evidence>
<dbReference type="Pfam" id="PF01564">
    <property type="entry name" value="Spermine_synth"/>
    <property type="match status" value="1"/>
</dbReference>
<feature type="transmembrane region" description="Helical" evidence="5">
    <location>
        <begin position="142"/>
        <end position="161"/>
    </location>
</feature>
<keyword evidence="4 5" id="KW-0620">Polyamine biosynthesis</keyword>
<dbReference type="GO" id="GO:0008295">
    <property type="term" value="P:spermidine biosynthetic process"/>
    <property type="evidence" value="ECO:0007669"/>
    <property type="project" value="UniProtKB-UniRule"/>
</dbReference>
<keyword evidence="5" id="KW-1003">Cell membrane</keyword>
<feature type="transmembrane region" description="Helical" evidence="5">
    <location>
        <begin position="12"/>
        <end position="33"/>
    </location>
</feature>
<evidence type="ECO:0000259" key="7">
    <source>
        <dbReference type="PROSITE" id="PS51006"/>
    </source>
</evidence>
<keyword evidence="3 5" id="KW-0745">Spermidine biosynthesis</keyword>
<dbReference type="RefSeq" id="WP_346823663.1">
    <property type="nucleotide sequence ID" value="NZ_JBDKWZ010000017.1"/>
</dbReference>
<feature type="transmembrane region" description="Helical" evidence="5">
    <location>
        <begin position="70"/>
        <end position="94"/>
    </location>
</feature>
<accession>A0AAW9SAD9</accession>
<dbReference type="InterPro" id="IPR030374">
    <property type="entry name" value="PABS"/>
</dbReference>
<dbReference type="PROSITE" id="PS51006">
    <property type="entry name" value="PABS_2"/>
    <property type="match status" value="1"/>
</dbReference>
<dbReference type="NCBIfam" id="NF002956">
    <property type="entry name" value="PRK03612.1"/>
    <property type="match status" value="1"/>
</dbReference>
<comment type="similarity">
    <text evidence="1 5">Belongs to the spermidine/spermine synthase family.</text>
</comment>
<organism evidence="8 9">
    <name type="scientific">Rapidithrix thailandica</name>
    <dbReference type="NCBI Taxonomy" id="413964"/>
    <lineage>
        <taxon>Bacteria</taxon>
        <taxon>Pseudomonadati</taxon>
        <taxon>Bacteroidota</taxon>
        <taxon>Cytophagia</taxon>
        <taxon>Cytophagales</taxon>
        <taxon>Flammeovirgaceae</taxon>
        <taxon>Rapidithrix</taxon>
    </lineage>
</organism>
<dbReference type="EC" id="2.5.1.16" evidence="5"/>
<dbReference type="InterPro" id="IPR001045">
    <property type="entry name" value="Spermi_synthase"/>
</dbReference>
<dbReference type="EMBL" id="JBDKWZ010000017">
    <property type="protein sequence ID" value="MEN7550883.1"/>
    <property type="molecule type" value="Genomic_DNA"/>
</dbReference>
<keyword evidence="9" id="KW-1185">Reference proteome</keyword>
<gene>
    <name evidence="5" type="primary">speE</name>
    <name evidence="8" type="ORF">AAG747_23385</name>
</gene>
<evidence type="ECO:0000256" key="2">
    <source>
        <dbReference type="ARBA" id="ARBA00022679"/>
    </source>
</evidence>
<feature type="transmembrane region" description="Helical" evidence="5">
    <location>
        <begin position="196"/>
        <end position="214"/>
    </location>
</feature>
<comment type="subcellular location">
    <subcellularLocation>
        <location evidence="5">Cell membrane</location>
        <topology evidence="5">Multi-pass membrane protein</topology>
    </subcellularLocation>
</comment>
<feature type="transmembrane region" description="Helical" evidence="5">
    <location>
        <begin position="100"/>
        <end position="121"/>
    </location>
</feature>
<dbReference type="GO" id="GO:0010487">
    <property type="term" value="F:thermospermine synthase activity"/>
    <property type="evidence" value="ECO:0007669"/>
    <property type="project" value="UniProtKB-ARBA"/>
</dbReference>
<dbReference type="AlphaFoldDB" id="A0AAW9SAD9"/>
<dbReference type="PANTHER" id="PTHR43317">
    <property type="entry name" value="THERMOSPERMINE SYNTHASE ACAULIS5"/>
    <property type="match status" value="1"/>
</dbReference>
<feature type="binding site" evidence="5">
    <location>
        <position position="269"/>
    </location>
    <ligand>
        <name>spermidine</name>
        <dbReference type="ChEBI" id="CHEBI:57834"/>
    </ligand>
</feature>
<dbReference type="PROSITE" id="PS01330">
    <property type="entry name" value="PABS_1"/>
    <property type="match status" value="1"/>
</dbReference>
<comment type="subunit">
    <text evidence="5">Homodimer or homotetramer.</text>
</comment>
<dbReference type="PANTHER" id="PTHR43317:SF1">
    <property type="entry name" value="THERMOSPERMINE SYNTHASE ACAULIS5"/>
    <property type="match status" value="1"/>
</dbReference>
<feature type="active site" description="Proton acceptor" evidence="5 6">
    <location>
        <position position="365"/>
    </location>
</feature>
<dbReference type="Proteomes" id="UP001403385">
    <property type="component" value="Unassembled WGS sequence"/>
</dbReference>
<comment type="caution">
    <text evidence="5">Lacks conserved residue(s) required for the propagation of feature annotation.</text>
</comment>
<feature type="domain" description="PABS" evidence="7">
    <location>
        <begin position="206"/>
        <end position="444"/>
    </location>
</feature>
<dbReference type="HAMAP" id="MF_00198">
    <property type="entry name" value="Spermidine_synth"/>
    <property type="match status" value="1"/>
</dbReference>
<evidence type="ECO:0000256" key="3">
    <source>
        <dbReference type="ARBA" id="ARBA00023066"/>
    </source>
</evidence>
<name>A0AAW9SAD9_9BACT</name>
<dbReference type="GO" id="GO:0004766">
    <property type="term" value="F:spermidine synthase activity"/>
    <property type="evidence" value="ECO:0007669"/>
    <property type="project" value="UniProtKB-UniRule"/>
</dbReference>
<comment type="caution">
    <text evidence="8">The sequence shown here is derived from an EMBL/GenBank/DDBJ whole genome shotgun (WGS) entry which is preliminary data.</text>
</comment>
<feature type="transmembrane region" description="Helical" evidence="5">
    <location>
        <begin position="39"/>
        <end position="58"/>
    </location>
</feature>
<dbReference type="SUPFAM" id="SSF53335">
    <property type="entry name" value="S-adenosyl-L-methionine-dependent methyltransferases"/>
    <property type="match status" value="1"/>
</dbReference>
<evidence type="ECO:0000256" key="6">
    <source>
        <dbReference type="PROSITE-ProRule" id="PRU00354"/>
    </source>
</evidence>
<feature type="transmembrane region" description="Helical" evidence="5">
    <location>
        <begin position="167"/>
        <end position="184"/>
    </location>
</feature>
<feature type="binding site" evidence="5">
    <location>
        <position position="293"/>
    </location>
    <ligand>
        <name>spermidine</name>
        <dbReference type="ChEBI" id="CHEBI:57834"/>
    </ligand>
</feature>
<dbReference type="InterPro" id="IPR029063">
    <property type="entry name" value="SAM-dependent_MTases_sf"/>
</dbReference>
<feature type="binding site" evidence="5">
    <location>
        <begin position="347"/>
        <end position="348"/>
    </location>
    <ligand>
        <name>S-methyl-5'-thioadenosine</name>
        <dbReference type="ChEBI" id="CHEBI:17509"/>
    </ligand>
</feature>
<protein>
    <recommendedName>
        <fullName evidence="5">Polyamine aminopropyltransferase</fullName>
    </recommendedName>
    <alternativeName>
        <fullName evidence="5">Putrescine aminopropyltransferase</fullName>
        <shortName evidence="5">PAPT</shortName>
    </alternativeName>
    <alternativeName>
        <fullName evidence="5">Spermidine synthase</fullName>
        <shortName evidence="5">SPDS</shortName>
        <shortName evidence="5">SPDSY</shortName>
        <ecNumber evidence="5">2.5.1.16</ecNumber>
    </alternativeName>
</protein>
<dbReference type="Gene3D" id="3.40.50.150">
    <property type="entry name" value="Vaccinia Virus protein VP39"/>
    <property type="match status" value="1"/>
</dbReference>
<comment type="pathway">
    <text evidence="5">Amine and polyamine biosynthesis; spermidine biosynthesis; spermidine from putrescine: step 1/1.</text>
</comment>
<feature type="binding site" evidence="5">
    <location>
        <position position="313"/>
    </location>
    <ligand>
        <name>S-methyl-5'-thioadenosine</name>
        <dbReference type="ChEBI" id="CHEBI:17509"/>
    </ligand>
</feature>
<comment type="function">
    <text evidence="5">Catalyzes the irreversible transfer of a propylamine group from the amino donor S-adenosylmethioninamine (decarboxy-AdoMet) to putrescine (1,4-diaminobutane) to yield spermidine.</text>
</comment>
<keyword evidence="2 5" id="KW-0808">Transferase</keyword>
<feature type="binding site" evidence="5">
    <location>
        <position position="239"/>
    </location>
    <ligand>
        <name>S-methyl-5'-thioadenosine</name>
        <dbReference type="ChEBI" id="CHEBI:17509"/>
    </ligand>
</feature>
<evidence type="ECO:0000313" key="8">
    <source>
        <dbReference type="EMBL" id="MEN7550883.1"/>
    </source>
</evidence>
<evidence type="ECO:0000256" key="1">
    <source>
        <dbReference type="ARBA" id="ARBA00007867"/>
    </source>
</evidence>
<dbReference type="CDD" id="cd02440">
    <property type="entry name" value="AdoMet_MTases"/>
    <property type="match status" value="1"/>
</dbReference>
<dbReference type="InterPro" id="IPR030373">
    <property type="entry name" value="PABS_CS"/>
</dbReference>
<dbReference type="GO" id="GO:0005886">
    <property type="term" value="C:plasma membrane"/>
    <property type="evidence" value="ECO:0007669"/>
    <property type="project" value="UniProtKB-SubCell"/>
</dbReference>
<evidence type="ECO:0000313" key="9">
    <source>
        <dbReference type="Proteomes" id="UP001403385"/>
    </source>
</evidence>
<reference evidence="8 9" key="1">
    <citation type="submission" date="2024-04" db="EMBL/GenBank/DDBJ databases">
        <title>Novel genus in family Flammeovirgaceae.</title>
        <authorList>
            <person name="Nguyen T.H."/>
            <person name="Vuong T.Q."/>
            <person name="Le H."/>
            <person name="Kim S.-G."/>
        </authorList>
    </citation>
    <scope>NUCLEOTIDE SEQUENCE [LARGE SCALE GENOMIC DNA]</scope>
    <source>
        <strain evidence="8 9">JCM 23209</strain>
    </source>
</reference>
<keyword evidence="5" id="KW-0812">Transmembrane</keyword>
<comment type="catalytic activity">
    <reaction evidence="5">
        <text>S-adenosyl 3-(methylsulfanyl)propylamine + putrescine = S-methyl-5'-thioadenosine + spermidine + H(+)</text>
        <dbReference type="Rhea" id="RHEA:12721"/>
        <dbReference type="ChEBI" id="CHEBI:15378"/>
        <dbReference type="ChEBI" id="CHEBI:17509"/>
        <dbReference type="ChEBI" id="CHEBI:57443"/>
        <dbReference type="ChEBI" id="CHEBI:57834"/>
        <dbReference type="ChEBI" id="CHEBI:326268"/>
        <dbReference type="EC" id="2.5.1.16"/>
    </reaction>
</comment>
<keyword evidence="5" id="KW-0472">Membrane</keyword>